<organism evidence="13 14">
    <name type="scientific">Magnetospirillum fulvum</name>
    <name type="common">Rhodospirillum fulvum</name>
    <dbReference type="NCBI Taxonomy" id="1082"/>
    <lineage>
        <taxon>Bacteria</taxon>
        <taxon>Pseudomonadati</taxon>
        <taxon>Pseudomonadota</taxon>
        <taxon>Alphaproteobacteria</taxon>
        <taxon>Rhodospirillales</taxon>
        <taxon>Rhodospirillaceae</taxon>
        <taxon>Magnetospirillum</taxon>
    </lineage>
</organism>
<dbReference type="OrthoDB" id="9766909at2"/>
<evidence type="ECO:0000256" key="6">
    <source>
        <dbReference type="ARBA" id="ARBA00022960"/>
    </source>
</evidence>
<dbReference type="GO" id="GO:0008360">
    <property type="term" value="P:regulation of cell shape"/>
    <property type="evidence" value="ECO:0007669"/>
    <property type="project" value="UniProtKB-KW"/>
</dbReference>
<dbReference type="InterPro" id="IPR036950">
    <property type="entry name" value="PBP_transglycosylase"/>
</dbReference>
<keyword evidence="8 11" id="KW-1133">Transmembrane helix</keyword>
<dbReference type="AlphaFoldDB" id="A0A1H6HM15"/>
<evidence type="ECO:0000256" key="8">
    <source>
        <dbReference type="ARBA" id="ARBA00022989"/>
    </source>
</evidence>
<keyword evidence="7 11" id="KW-0573">Peptidoglycan synthesis</keyword>
<keyword evidence="6 11" id="KW-0133">Cell shape</keyword>
<evidence type="ECO:0000256" key="4">
    <source>
        <dbReference type="ARBA" id="ARBA00022679"/>
    </source>
</evidence>
<evidence type="ECO:0000256" key="2">
    <source>
        <dbReference type="ARBA" id="ARBA00022519"/>
    </source>
</evidence>
<keyword evidence="3 11" id="KW-0328">Glycosyltransferase</keyword>
<dbReference type="UniPathway" id="UPA00219"/>
<gene>
    <name evidence="11" type="primary">mtgA</name>
    <name evidence="13" type="ORF">SAMN04244559_01689</name>
</gene>
<dbReference type="GO" id="GO:0005886">
    <property type="term" value="C:plasma membrane"/>
    <property type="evidence" value="ECO:0007669"/>
    <property type="project" value="UniProtKB-SubCell"/>
</dbReference>
<feature type="transmembrane region" description="Helical" evidence="11">
    <location>
        <begin position="20"/>
        <end position="40"/>
    </location>
</feature>
<comment type="pathway">
    <text evidence="11">Cell wall biogenesis; peptidoglycan biosynthesis.</text>
</comment>
<keyword evidence="5 11" id="KW-0812">Transmembrane</keyword>
<dbReference type="Proteomes" id="UP000182983">
    <property type="component" value="Unassembled WGS sequence"/>
</dbReference>
<protein>
    <recommendedName>
        <fullName evidence="11">Biosynthetic peptidoglycan transglycosylase</fullName>
        <ecNumber evidence="11">2.4.99.28</ecNumber>
    </recommendedName>
    <alternativeName>
        <fullName evidence="11">Glycan polymerase</fullName>
    </alternativeName>
    <alternativeName>
        <fullName evidence="11">Peptidoglycan glycosyltransferase MtgA</fullName>
        <shortName evidence="11">PGT</shortName>
    </alternativeName>
</protein>
<evidence type="ECO:0000256" key="3">
    <source>
        <dbReference type="ARBA" id="ARBA00022676"/>
    </source>
</evidence>
<evidence type="ECO:0000256" key="10">
    <source>
        <dbReference type="ARBA" id="ARBA00023316"/>
    </source>
</evidence>
<dbReference type="PANTHER" id="PTHR30400">
    <property type="entry name" value="MONOFUNCTIONAL BIOSYNTHETIC PEPTIDOGLYCAN TRANSGLYCOSYLASE"/>
    <property type="match status" value="1"/>
</dbReference>
<dbReference type="SUPFAM" id="SSF53955">
    <property type="entry name" value="Lysozyme-like"/>
    <property type="match status" value="1"/>
</dbReference>
<dbReference type="EC" id="2.4.99.28" evidence="11"/>
<dbReference type="GO" id="GO:0016763">
    <property type="term" value="F:pentosyltransferase activity"/>
    <property type="evidence" value="ECO:0007669"/>
    <property type="project" value="InterPro"/>
</dbReference>
<proteinExistence type="inferred from homology"/>
<keyword evidence="4 11" id="KW-0808">Transferase</keyword>
<keyword evidence="10 11" id="KW-0961">Cell wall biogenesis/degradation</keyword>
<name>A0A1H6HM15_MAGFU</name>
<dbReference type="HAMAP" id="MF_00766">
    <property type="entry name" value="PGT_MtgA"/>
    <property type="match status" value="1"/>
</dbReference>
<feature type="domain" description="Glycosyl transferase family 51" evidence="12">
    <location>
        <begin position="58"/>
        <end position="221"/>
    </location>
</feature>
<evidence type="ECO:0000256" key="9">
    <source>
        <dbReference type="ARBA" id="ARBA00023136"/>
    </source>
</evidence>
<dbReference type="RefSeq" id="WP_074767534.1">
    <property type="nucleotide sequence ID" value="NZ_FNWO01000006.1"/>
</dbReference>
<keyword evidence="1 11" id="KW-1003">Cell membrane</keyword>
<comment type="similarity">
    <text evidence="11">Belongs to the glycosyltransferase 51 family.</text>
</comment>
<dbReference type="EMBL" id="FNWO01000006">
    <property type="protein sequence ID" value="SEH35003.1"/>
    <property type="molecule type" value="Genomic_DNA"/>
</dbReference>
<evidence type="ECO:0000256" key="7">
    <source>
        <dbReference type="ARBA" id="ARBA00022984"/>
    </source>
</evidence>
<comment type="catalytic activity">
    <reaction evidence="11">
        <text>[GlcNAc-(1-&gt;4)-Mur2Ac(oyl-L-Ala-gamma-D-Glu-L-Lys-D-Ala-D-Ala)](n)-di-trans,octa-cis-undecaprenyl diphosphate + beta-D-GlcNAc-(1-&gt;4)-Mur2Ac(oyl-L-Ala-gamma-D-Glu-L-Lys-D-Ala-D-Ala)-di-trans,octa-cis-undecaprenyl diphosphate = [GlcNAc-(1-&gt;4)-Mur2Ac(oyl-L-Ala-gamma-D-Glu-L-Lys-D-Ala-D-Ala)](n+1)-di-trans,octa-cis-undecaprenyl diphosphate + di-trans,octa-cis-undecaprenyl diphosphate + H(+)</text>
        <dbReference type="Rhea" id="RHEA:23708"/>
        <dbReference type="Rhea" id="RHEA-COMP:9602"/>
        <dbReference type="Rhea" id="RHEA-COMP:9603"/>
        <dbReference type="ChEBI" id="CHEBI:15378"/>
        <dbReference type="ChEBI" id="CHEBI:58405"/>
        <dbReference type="ChEBI" id="CHEBI:60033"/>
        <dbReference type="ChEBI" id="CHEBI:78435"/>
        <dbReference type="EC" id="2.4.99.28"/>
    </reaction>
</comment>
<dbReference type="GO" id="GO:0009252">
    <property type="term" value="P:peptidoglycan biosynthetic process"/>
    <property type="evidence" value="ECO:0007669"/>
    <property type="project" value="UniProtKB-UniRule"/>
</dbReference>
<dbReference type="GO" id="GO:0009274">
    <property type="term" value="C:peptidoglycan-based cell wall"/>
    <property type="evidence" value="ECO:0007669"/>
    <property type="project" value="InterPro"/>
</dbReference>
<evidence type="ECO:0000259" key="12">
    <source>
        <dbReference type="Pfam" id="PF00912"/>
    </source>
</evidence>
<comment type="function">
    <text evidence="11">Peptidoglycan polymerase that catalyzes glycan chain elongation from lipid-linked precursors.</text>
</comment>
<keyword evidence="14" id="KW-1185">Reference proteome</keyword>
<sequence>MSLTLHPGPWWRRNRLRLVVGGLGLLIGLPLVLTLLFRIVPPPVTPLMLLRVAEGYGLDKDWRSLDQISPHLRRAVIASEDAKFCTHWGFDWDAIDNAIDRYEDGGKVLGASTISMQTAKNVFLWPGRTFVRKGIEAYLTLYLEGLWPKRRILEVYLNIAEFGPGLYGAEAAAMRYFAKSAAVLSPREAALLAAVLPAPLDRSAARPSAAVSRRAGLIAARAAQVRLGRDGACD</sequence>
<accession>A0A1H6HM15</accession>
<dbReference type="GO" id="GO:0008955">
    <property type="term" value="F:peptidoglycan glycosyltransferase activity"/>
    <property type="evidence" value="ECO:0007669"/>
    <property type="project" value="UniProtKB-UniRule"/>
</dbReference>
<evidence type="ECO:0000256" key="5">
    <source>
        <dbReference type="ARBA" id="ARBA00022692"/>
    </source>
</evidence>
<keyword evidence="9 11" id="KW-0472">Membrane</keyword>
<reference evidence="14" key="1">
    <citation type="submission" date="2016-10" db="EMBL/GenBank/DDBJ databases">
        <authorList>
            <person name="Varghese N."/>
            <person name="Submissions S."/>
        </authorList>
    </citation>
    <scope>NUCLEOTIDE SEQUENCE [LARGE SCALE GENOMIC DNA]</scope>
    <source>
        <strain evidence="14">DSM 13234</strain>
    </source>
</reference>
<dbReference type="Gene3D" id="1.10.3810.10">
    <property type="entry name" value="Biosynthetic peptidoglycan transglycosylase-like"/>
    <property type="match status" value="1"/>
</dbReference>
<dbReference type="InterPro" id="IPR023346">
    <property type="entry name" value="Lysozyme-like_dom_sf"/>
</dbReference>
<keyword evidence="2 11" id="KW-0997">Cell inner membrane</keyword>
<dbReference type="InterPro" id="IPR011812">
    <property type="entry name" value="Pep_trsgly"/>
</dbReference>
<evidence type="ECO:0000256" key="1">
    <source>
        <dbReference type="ARBA" id="ARBA00022475"/>
    </source>
</evidence>
<dbReference type="NCBIfam" id="TIGR02070">
    <property type="entry name" value="mono_pep_trsgly"/>
    <property type="match status" value="1"/>
</dbReference>
<evidence type="ECO:0000313" key="14">
    <source>
        <dbReference type="Proteomes" id="UP000182983"/>
    </source>
</evidence>
<comment type="subcellular location">
    <subcellularLocation>
        <location evidence="11">Cell inner membrane</location>
        <topology evidence="11">Single-pass membrane protein</topology>
    </subcellularLocation>
</comment>
<dbReference type="GO" id="GO:0071555">
    <property type="term" value="P:cell wall organization"/>
    <property type="evidence" value="ECO:0007669"/>
    <property type="project" value="UniProtKB-KW"/>
</dbReference>
<evidence type="ECO:0000313" key="13">
    <source>
        <dbReference type="EMBL" id="SEH35003.1"/>
    </source>
</evidence>
<dbReference type="PANTHER" id="PTHR30400:SF0">
    <property type="entry name" value="BIOSYNTHETIC PEPTIDOGLYCAN TRANSGLYCOSYLASE"/>
    <property type="match status" value="1"/>
</dbReference>
<dbReference type="InterPro" id="IPR001264">
    <property type="entry name" value="Glyco_trans_51"/>
</dbReference>
<evidence type="ECO:0000256" key="11">
    <source>
        <dbReference type="HAMAP-Rule" id="MF_00766"/>
    </source>
</evidence>
<dbReference type="Pfam" id="PF00912">
    <property type="entry name" value="Transgly"/>
    <property type="match status" value="1"/>
</dbReference>